<dbReference type="HOGENOM" id="CLU_030988_5_3_1"/>
<accession>E0V9X0</accession>
<evidence type="ECO:0000256" key="16">
    <source>
        <dbReference type="SAM" id="Phobius"/>
    </source>
</evidence>
<dbReference type="Gene3D" id="3.10.110.10">
    <property type="entry name" value="Ubiquitin Conjugating Enzyme"/>
    <property type="match status" value="1"/>
</dbReference>
<keyword evidence="16" id="KW-0472">Membrane</keyword>
<dbReference type="STRING" id="121224.E0V9X0"/>
<dbReference type="eggNOG" id="KOG0423">
    <property type="taxonomic scope" value="Eukaryota"/>
</dbReference>
<evidence type="ECO:0000256" key="4">
    <source>
        <dbReference type="ARBA" id="ARBA00022618"/>
    </source>
</evidence>
<evidence type="ECO:0000256" key="15">
    <source>
        <dbReference type="RuleBase" id="RU362109"/>
    </source>
</evidence>
<keyword evidence="9" id="KW-0131">Cell cycle</keyword>
<dbReference type="CDD" id="cd23804">
    <property type="entry name" value="UBCc_UBE2S"/>
    <property type="match status" value="1"/>
</dbReference>
<evidence type="ECO:0000256" key="11">
    <source>
        <dbReference type="ARBA" id="ARBA00041794"/>
    </source>
</evidence>
<keyword evidence="18" id="KW-0436">Ligase</keyword>
<dbReference type="EnsemblMetazoa" id="PHUM023410-RA">
    <property type="protein sequence ID" value="PHUM023410-PA"/>
    <property type="gene ID" value="PHUM023410"/>
</dbReference>
<evidence type="ECO:0000256" key="8">
    <source>
        <dbReference type="ARBA" id="ARBA00022840"/>
    </source>
</evidence>
<dbReference type="InterPro" id="IPR023313">
    <property type="entry name" value="UBQ-conjugating_AS"/>
</dbReference>
<dbReference type="EMBL" id="AAZO01000281">
    <property type="status" value="NOT_ANNOTATED_CDS"/>
    <property type="molecule type" value="Genomic_DNA"/>
</dbReference>
<dbReference type="EC" id="2.3.2.23" evidence="3"/>
<dbReference type="AlphaFoldDB" id="E0V9X0"/>
<dbReference type="OrthoDB" id="10069349at2759"/>
<keyword evidence="7 15" id="KW-0833">Ubl conjugation pathway</keyword>
<evidence type="ECO:0000256" key="14">
    <source>
        <dbReference type="PROSITE-ProRule" id="PRU10133"/>
    </source>
</evidence>
<dbReference type="InterPro" id="IPR016135">
    <property type="entry name" value="UBQ-conjugating_enzyme/RWD"/>
</dbReference>
<keyword evidence="20" id="KW-1185">Reference proteome</keyword>
<evidence type="ECO:0000256" key="5">
    <source>
        <dbReference type="ARBA" id="ARBA00022679"/>
    </source>
</evidence>
<evidence type="ECO:0000256" key="13">
    <source>
        <dbReference type="ARBA" id="ARBA00042399"/>
    </source>
</evidence>
<dbReference type="PROSITE" id="PS50127">
    <property type="entry name" value="UBC_2"/>
    <property type="match status" value="1"/>
</dbReference>
<reference evidence="18" key="2">
    <citation type="submission" date="2007-04" db="EMBL/GenBank/DDBJ databases">
        <title>The genome of the human body louse.</title>
        <authorList>
            <consortium name="The Human Body Louse Genome Consortium"/>
            <person name="Kirkness E."/>
            <person name="Walenz B."/>
            <person name="Hass B."/>
            <person name="Bruggner R."/>
            <person name="Strausberg R."/>
        </authorList>
    </citation>
    <scope>NUCLEOTIDE SEQUENCE</scope>
    <source>
        <strain evidence="18">USDA</strain>
    </source>
</reference>
<keyword evidence="16" id="KW-1133">Transmembrane helix</keyword>
<comment type="pathway">
    <text evidence="2">Protein modification; protein ubiquitination.</text>
</comment>
<dbReference type="RefSeq" id="XP_002422914.1">
    <property type="nucleotide sequence ID" value="XM_002422869.1"/>
</dbReference>
<evidence type="ECO:0000313" key="18">
    <source>
        <dbReference type="EMBL" id="EEB10176.1"/>
    </source>
</evidence>
<dbReference type="FunFam" id="3.10.110.10:FF:000034">
    <property type="entry name" value="Ubiquitin-conjugating enzyme E2 S"/>
    <property type="match status" value="1"/>
</dbReference>
<dbReference type="GO" id="GO:0005524">
    <property type="term" value="F:ATP binding"/>
    <property type="evidence" value="ECO:0007669"/>
    <property type="project" value="UniProtKB-UniRule"/>
</dbReference>
<dbReference type="GO" id="GO:0016874">
    <property type="term" value="F:ligase activity"/>
    <property type="evidence" value="ECO:0007669"/>
    <property type="project" value="UniProtKB-KW"/>
</dbReference>
<evidence type="ECO:0000256" key="7">
    <source>
        <dbReference type="ARBA" id="ARBA00022786"/>
    </source>
</evidence>
<feature type="active site" description="Glycyl thioester intermediate" evidence="14">
    <location>
        <position position="99"/>
    </location>
</feature>
<dbReference type="PANTHER" id="PTHR24067">
    <property type="entry name" value="UBIQUITIN-CONJUGATING ENZYME E2"/>
    <property type="match status" value="1"/>
</dbReference>
<evidence type="ECO:0000256" key="9">
    <source>
        <dbReference type="ARBA" id="ARBA00023306"/>
    </source>
</evidence>
<sequence length="226" mass="26195">MDVDQATNVENLSPQIIRRVAKELNDLVNQPPEGIKVTINEEDVTDIQAYIEGPAGTPYAGGVFKVKLALGKDFPQTPPKAFFFTKIFHPNVAKNGEICVNTLKKDWKPDLGIKHILLTVKCLLIFPNPESALNEEAGKLLLEHYNDYAQRAKMMTEIHALVNYYNKIIQIQKFYLLLYKINKYMIVFFFFFFFRHQNSLKQVLKRHLVLQAKAHQRKNMQETKNK</sequence>
<dbReference type="GO" id="GO:0031145">
    <property type="term" value="P:anaphase-promoting complex-dependent catabolic process"/>
    <property type="evidence" value="ECO:0007669"/>
    <property type="project" value="UniProtKB-ARBA"/>
</dbReference>
<keyword evidence="16" id="KW-0812">Transmembrane</keyword>
<dbReference type="EMBL" id="DS235000">
    <property type="protein sequence ID" value="EEB10176.1"/>
    <property type="molecule type" value="Genomic_DNA"/>
</dbReference>
<dbReference type="SMART" id="SM00212">
    <property type="entry name" value="UBCc"/>
    <property type="match status" value="1"/>
</dbReference>
<dbReference type="InterPro" id="IPR000608">
    <property type="entry name" value="UBC"/>
</dbReference>
<comment type="similarity">
    <text evidence="15">Belongs to the ubiquitin-conjugating enzyme family.</text>
</comment>
<protein>
    <recommendedName>
        <fullName evidence="10">Ubiquitin-conjugating enzyme E2 S</fullName>
        <ecNumber evidence="3">2.3.2.23</ecNumber>
    </recommendedName>
    <alternativeName>
        <fullName evidence="11">E2 ubiquitin-conjugating enzyme S</fullName>
    </alternativeName>
    <alternativeName>
        <fullName evidence="13">Ubiquitin carrier protein S</fullName>
    </alternativeName>
    <alternativeName>
        <fullName evidence="12">Ubiquitin-protein ligase S</fullName>
    </alternativeName>
</protein>
<evidence type="ECO:0000256" key="10">
    <source>
        <dbReference type="ARBA" id="ARBA00039892"/>
    </source>
</evidence>
<dbReference type="Pfam" id="PF00179">
    <property type="entry name" value="UQ_con"/>
    <property type="match status" value="1"/>
</dbReference>
<dbReference type="GeneID" id="8233876"/>
<dbReference type="FunCoup" id="E0V9X0">
    <property type="interactions" value="1686"/>
</dbReference>
<dbReference type="GO" id="GO:0051301">
    <property type="term" value="P:cell division"/>
    <property type="evidence" value="ECO:0007669"/>
    <property type="project" value="UniProtKB-KW"/>
</dbReference>
<evidence type="ECO:0000256" key="2">
    <source>
        <dbReference type="ARBA" id="ARBA00004906"/>
    </source>
</evidence>
<evidence type="ECO:0000256" key="3">
    <source>
        <dbReference type="ARBA" id="ARBA00012486"/>
    </source>
</evidence>
<evidence type="ECO:0000256" key="12">
    <source>
        <dbReference type="ARBA" id="ARBA00042314"/>
    </source>
</evidence>
<feature type="domain" description="UBC core" evidence="17">
    <location>
        <begin position="15"/>
        <end position="161"/>
    </location>
</feature>
<reference evidence="18" key="1">
    <citation type="submission" date="2007-04" db="EMBL/GenBank/DDBJ databases">
        <title>Annotation of Pediculus humanus corporis strain USDA.</title>
        <authorList>
            <person name="Kirkness E."/>
            <person name="Hannick L."/>
            <person name="Hass B."/>
            <person name="Bruggner R."/>
            <person name="Lawson D."/>
            <person name="Bidwell S."/>
            <person name="Joardar V."/>
            <person name="Caler E."/>
            <person name="Walenz B."/>
            <person name="Inman J."/>
            <person name="Schobel S."/>
            <person name="Galinsky K."/>
            <person name="Amedeo P."/>
            <person name="Strausberg R."/>
        </authorList>
    </citation>
    <scope>NUCLEOTIDE SEQUENCE</scope>
    <source>
        <strain evidence="18">USDA</strain>
    </source>
</reference>
<dbReference type="GO" id="GO:0061631">
    <property type="term" value="F:ubiquitin conjugating enzyme activity"/>
    <property type="evidence" value="ECO:0007669"/>
    <property type="project" value="UniProtKB-EC"/>
</dbReference>
<evidence type="ECO:0000313" key="19">
    <source>
        <dbReference type="EnsemblMetazoa" id="PHUM023410-PA"/>
    </source>
</evidence>
<dbReference type="VEuPathDB" id="VectorBase:PHUM023410"/>
<dbReference type="InterPro" id="IPR050113">
    <property type="entry name" value="Ub_conjugating_enzyme"/>
</dbReference>
<keyword evidence="4" id="KW-0132">Cell division</keyword>
<keyword evidence="6 15" id="KW-0547">Nucleotide-binding</keyword>
<evidence type="ECO:0000259" key="17">
    <source>
        <dbReference type="PROSITE" id="PS50127"/>
    </source>
</evidence>
<evidence type="ECO:0000256" key="6">
    <source>
        <dbReference type="ARBA" id="ARBA00022741"/>
    </source>
</evidence>
<dbReference type="SUPFAM" id="SSF54495">
    <property type="entry name" value="UBC-like"/>
    <property type="match status" value="1"/>
</dbReference>
<dbReference type="Proteomes" id="UP000009046">
    <property type="component" value="Unassembled WGS sequence"/>
</dbReference>
<dbReference type="CTD" id="8233876"/>
<feature type="transmembrane region" description="Helical" evidence="16">
    <location>
        <begin position="174"/>
        <end position="194"/>
    </location>
</feature>
<keyword evidence="5" id="KW-0808">Transferase</keyword>
<dbReference type="OMA" id="QPAKCGA"/>
<reference evidence="19" key="3">
    <citation type="submission" date="2021-02" db="UniProtKB">
        <authorList>
            <consortium name="EnsemblMetazoa"/>
        </authorList>
    </citation>
    <scope>IDENTIFICATION</scope>
    <source>
        <strain evidence="19">USDA</strain>
    </source>
</reference>
<evidence type="ECO:0000313" key="20">
    <source>
        <dbReference type="Proteomes" id="UP000009046"/>
    </source>
</evidence>
<name>E0V9X0_PEDHC</name>
<dbReference type="PROSITE" id="PS00183">
    <property type="entry name" value="UBC_1"/>
    <property type="match status" value="1"/>
</dbReference>
<dbReference type="GO" id="GO:0010458">
    <property type="term" value="P:exit from mitosis"/>
    <property type="evidence" value="ECO:0007669"/>
    <property type="project" value="UniProtKB-ARBA"/>
</dbReference>
<organism>
    <name type="scientific">Pediculus humanus subsp. corporis</name>
    <name type="common">Body louse</name>
    <dbReference type="NCBI Taxonomy" id="121224"/>
    <lineage>
        <taxon>Eukaryota</taxon>
        <taxon>Metazoa</taxon>
        <taxon>Ecdysozoa</taxon>
        <taxon>Arthropoda</taxon>
        <taxon>Hexapoda</taxon>
        <taxon>Insecta</taxon>
        <taxon>Pterygota</taxon>
        <taxon>Neoptera</taxon>
        <taxon>Paraneoptera</taxon>
        <taxon>Psocodea</taxon>
        <taxon>Troctomorpha</taxon>
        <taxon>Phthiraptera</taxon>
        <taxon>Anoplura</taxon>
        <taxon>Pediculidae</taxon>
        <taxon>Pediculus</taxon>
    </lineage>
</organism>
<evidence type="ECO:0000256" key="1">
    <source>
        <dbReference type="ARBA" id="ARBA00000485"/>
    </source>
</evidence>
<comment type="catalytic activity">
    <reaction evidence="1">
        <text>S-ubiquitinyl-[E1 ubiquitin-activating enzyme]-L-cysteine + [E2 ubiquitin-conjugating enzyme]-L-cysteine = [E1 ubiquitin-activating enzyme]-L-cysteine + S-ubiquitinyl-[E2 ubiquitin-conjugating enzyme]-L-cysteine.</text>
        <dbReference type="EC" id="2.3.2.23"/>
    </reaction>
</comment>
<proteinExistence type="inferred from homology"/>
<keyword evidence="8 15" id="KW-0067">ATP-binding</keyword>
<dbReference type="KEGG" id="phu:Phum_PHUM023410"/>
<dbReference type="InParanoid" id="E0V9X0"/>
<gene>
    <name evidence="19" type="primary">8233876</name>
    <name evidence="18" type="ORF">Phum_PHUM023410</name>
</gene>